<feature type="domain" description="Radical SAM core" evidence="7">
    <location>
        <begin position="45"/>
        <end position="202"/>
    </location>
</feature>
<dbReference type="InterPro" id="IPR007197">
    <property type="entry name" value="rSAM"/>
</dbReference>
<organism evidence="9 10">
    <name type="scientific">Croceibacterium salegens</name>
    <dbReference type="NCBI Taxonomy" id="1737568"/>
    <lineage>
        <taxon>Bacteria</taxon>
        <taxon>Pseudomonadati</taxon>
        <taxon>Pseudomonadota</taxon>
        <taxon>Alphaproteobacteria</taxon>
        <taxon>Sphingomonadales</taxon>
        <taxon>Erythrobacteraceae</taxon>
        <taxon>Croceibacterium</taxon>
    </lineage>
</organism>
<evidence type="ECO:0000256" key="6">
    <source>
        <dbReference type="ARBA" id="ARBA00023014"/>
    </source>
</evidence>
<gene>
    <name evidence="9" type="ORF">GRI89_14215</name>
</gene>
<dbReference type="PANTHER" id="PTHR11228:SF34">
    <property type="entry name" value="TUNGSTEN-CONTAINING ALDEHYDE FERREDOXIN OXIDOREDUCTASE COFACTOR MODIFYING PROTEIN"/>
    <property type="match status" value="1"/>
</dbReference>
<dbReference type="CDD" id="cd01335">
    <property type="entry name" value="Radical_SAM"/>
    <property type="match status" value="1"/>
</dbReference>
<evidence type="ECO:0000259" key="7">
    <source>
        <dbReference type="Pfam" id="PF04055"/>
    </source>
</evidence>
<dbReference type="OrthoDB" id="9782387at2"/>
<dbReference type="GO" id="GO:0003824">
    <property type="term" value="F:catalytic activity"/>
    <property type="evidence" value="ECO:0007669"/>
    <property type="project" value="InterPro"/>
</dbReference>
<feature type="domain" description="4Fe4S-binding SPASM" evidence="8">
    <location>
        <begin position="252"/>
        <end position="320"/>
    </location>
</feature>
<keyword evidence="3" id="KW-0949">S-adenosyl-L-methionine</keyword>
<dbReference type="Pfam" id="PF13186">
    <property type="entry name" value="SPASM"/>
    <property type="match status" value="1"/>
</dbReference>
<keyword evidence="10" id="KW-1185">Reference proteome</keyword>
<accession>A0A6I4SXE4</accession>
<dbReference type="InterPro" id="IPR058240">
    <property type="entry name" value="rSAM_sf"/>
</dbReference>
<sequence>MSETSVAVANAASTIRRKLTSAMWRVLPGKDRAAFVERPFELHLEFTNLCNANCVFCPYHLQERPHENMDDEVFQRAVSQFVAFGGGSVGLTPIVGDALIHPKFLERVRYLRSIPQIDRITLTTNAILLDRHGVEEVLDAGLLRINIRVAGFDAEMYRRVYLKPGYKKVRDNVAQLYELNAKRADPVPLFLCLRPDRPWEEVAGHPDFKPFLQYDLQIDYIDVFSRSGGLVGPLPEGMTQMPEELHIKRKPCAFTYSGLVVLSNGDVQVCICESSVNAPALIVGNIREESLDENWAGERIRALRASFGNGTLNSNCAKCDYNYRPAEFHSPAMRKRAKDARRLQQGVIVRHTDPVTGVWQVE</sequence>
<dbReference type="InterPro" id="IPR034391">
    <property type="entry name" value="AdoMet-like_SPASM_containing"/>
</dbReference>
<dbReference type="SUPFAM" id="SSF102114">
    <property type="entry name" value="Radical SAM enzymes"/>
    <property type="match status" value="1"/>
</dbReference>
<proteinExistence type="predicted"/>
<evidence type="ECO:0000259" key="8">
    <source>
        <dbReference type="Pfam" id="PF13186"/>
    </source>
</evidence>
<dbReference type="InterPro" id="IPR050377">
    <property type="entry name" value="Radical_SAM_PqqE_MftC-like"/>
</dbReference>
<dbReference type="SFLD" id="SFLDG01067">
    <property type="entry name" value="SPASM/twitch_domain_containing"/>
    <property type="match status" value="1"/>
</dbReference>
<dbReference type="Proteomes" id="UP000433652">
    <property type="component" value="Unassembled WGS sequence"/>
</dbReference>
<protein>
    <submittedName>
        <fullName evidence="9">Radical SAM protein</fullName>
    </submittedName>
</protein>
<evidence type="ECO:0000256" key="3">
    <source>
        <dbReference type="ARBA" id="ARBA00022691"/>
    </source>
</evidence>
<evidence type="ECO:0000256" key="4">
    <source>
        <dbReference type="ARBA" id="ARBA00022723"/>
    </source>
</evidence>
<evidence type="ECO:0000256" key="1">
    <source>
        <dbReference type="ARBA" id="ARBA00001966"/>
    </source>
</evidence>
<evidence type="ECO:0000256" key="2">
    <source>
        <dbReference type="ARBA" id="ARBA00022485"/>
    </source>
</evidence>
<dbReference type="GO" id="GO:0046872">
    <property type="term" value="F:metal ion binding"/>
    <property type="evidence" value="ECO:0007669"/>
    <property type="project" value="UniProtKB-KW"/>
</dbReference>
<dbReference type="EMBL" id="WTYM01000056">
    <property type="protein sequence ID" value="MXO60695.1"/>
    <property type="molecule type" value="Genomic_DNA"/>
</dbReference>
<keyword evidence="5" id="KW-0408">Iron</keyword>
<dbReference type="InterPro" id="IPR023885">
    <property type="entry name" value="4Fe4S-binding_SPASM_dom"/>
</dbReference>
<keyword evidence="6" id="KW-0411">Iron-sulfur</keyword>
<dbReference type="RefSeq" id="WP_159797038.1">
    <property type="nucleotide sequence ID" value="NZ_WTYM01000056.1"/>
</dbReference>
<keyword evidence="4" id="KW-0479">Metal-binding</keyword>
<dbReference type="SFLD" id="SFLDS00029">
    <property type="entry name" value="Radical_SAM"/>
    <property type="match status" value="1"/>
</dbReference>
<keyword evidence="2" id="KW-0004">4Fe-4S</keyword>
<dbReference type="GO" id="GO:0051536">
    <property type="term" value="F:iron-sulfur cluster binding"/>
    <property type="evidence" value="ECO:0007669"/>
    <property type="project" value="UniProtKB-KW"/>
</dbReference>
<reference evidence="9 10" key="1">
    <citation type="submission" date="2019-12" db="EMBL/GenBank/DDBJ databases">
        <title>Genomic-based taxomic classification of the family Erythrobacteraceae.</title>
        <authorList>
            <person name="Xu L."/>
        </authorList>
    </citation>
    <scope>NUCLEOTIDE SEQUENCE [LARGE SCALE GENOMIC DNA]</scope>
    <source>
        <strain evidence="9 10">MCCC 1K01500</strain>
    </source>
</reference>
<dbReference type="PANTHER" id="PTHR11228">
    <property type="entry name" value="RADICAL SAM DOMAIN PROTEIN"/>
    <property type="match status" value="1"/>
</dbReference>
<evidence type="ECO:0000313" key="10">
    <source>
        <dbReference type="Proteomes" id="UP000433652"/>
    </source>
</evidence>
<dbReference type="SFLD" id="SFLDG01387">
    <property type="entry name" value="BtrN-like_SPASM_domain_contain"/>
    <property type="match status" value="1"/>
</dbReference>
<evidence type="ECO:0000256" key="5">
    <source>
        <dbReference type="ARBA" id="ARBA00023004"/>
    </source>
</evidence>
<comment type="cofactor">
    <cofactor evidence="1">
        <name>[4Fe-4S] cluster</name>
        <dbReference type="ChEBI" id="CHEBI:49883"/>
    </cofactor>
</comment>
<dbReference type="CDD" id="cd21109">
    <property type="entry name" value="SPASM"/>
    <property type="match status" value="1"/>
</dbReference>
<comment type="caution">
    <text evidence="9">The sequence shown here is derived from an EMBL/GenBank/DDBJ whole genome shotgun (WGS) entry which is preliminary data.</text>
</comment>
<dbReference type="Gene3D" id="3.20.20.70">
    <property type="entry name" value="Aldolase class I"/>
    <property type="match status" value="1"/>
</dbReference>
<evidence type="ECO:0000313" key="9">
    <source>
        <dbReference type="EMBL" id="MXO60695.1"/>
    </source>
</evidence>
<dbReference type="AlphaFoldDB" id="A0A6I4SXE4"/>
<dbReference type="Pfam" id="PF04055">
    <property type="entry name" value="Radical_SAM"/>
    <property type="match status" value="1"/>
</dbReference>
<name>A0A6I4SXE4_9SPHN</name>
<dbReference type="InterPro" id="IPR013785">
    <property type="entry name" value="Aldolase_TIM"/>
</dbReference>